<protein>
    <submittedName>
        <fullName evidence="2">Uncharacterized protein</fullName>
    </submittedName>
</protein>
<accession>E3RP88</accession>
<name>E3RP88_PYRTT</name>
<feature type="compositionally biased region" description="Polar residues" evidence="1">
    <location>
        <begin position="1"/>
        <end position="23"/>
    </location>
</feature>
<evidence type="ECO:0000313" key="2">
    <source>
        <dbReference type="EMBL" id="EFQ92461.1"/>
    </source>
</evidence>
<evidence type="ECO:0000313" key="3">
    <source>
        <dbReference type="Proteomes" id="UP000001067"/>
    </source>
</evidence>
<keyword evidence="3" id="KW-1185">Reference proteome</keyword>
<dbReference type="AlphaFoldDB" id="E3RP88"/>
<proteinExistence type="predicted"/>
<reference evidence="2 3" key="1">
    <citation type="journal article" date="2010" name="Genome Biol.">
        <title>A first genome assembly of the barley fungal pathogen Pyrenophora teres f. teres.</title>
        <authorList>
            <person name="Ellwood S.R."/>
            <person name="Liu Z."/>
            <person name="Syme R.A."/>
            <person name="Lai Z."/>
            <person name="Hane J.K."/>
            <person name="Keiper F."/>
            <person name="Moffat C.S."/>
            <person name="Oliver R.P."/>
            <person name="Friesen T.L."/>
        </authorList>
    </citation>
    <scope>NUCLEOTIDE SEQUENCE [LARGE SCALE GENOMIC DNA]</scope>
    <source>
        <strain evidence="2 3">0-1</strain>
    </source>
</reference>
<dbReference type="EMBL" id="GL534306">
    <property type="protein sequence ID" value="EFQ92461.1"/>
    <property type="molecule type" value="Genomic_DNA"/>
</dbReference>
<dbReference type="Proteomes" id="UP000001067">
    <property type="component" value="Unassembled WGS sequence"/>
</dbReference>
<sequence length="52" mass="5708">MMASGEFTQDNGANSQNPGTQPSYEDLLAANESLRAVARQNWTLTVRSKSYT</sequence>
<gene>
    <name evidence="2" type="ORF">PTT_10436</name>
</gene>
<organism evidence="3">
    <name type="scientific">Pyrenophora teres f. teres (strain 0-1)</name>
    <name type="common">Barley net blotch fungus</name>
    <name type="synonym">Drechslera teres f. teres</name>
    <dbReference type="NCBI Taxonomy" id="861557"/>
    <lineage>
        <taxon>Eukaryota</taxon>
        <taxon>Fungi</taxon>
        <taxon>Dikarya</taxon>
        <taxon>Ascomycota</taxon>
        <taxon>Pezizomycotina</taxon>
        <taxon>Dothideomycetes</taxon>
        <taxon>Pleosporomycetidae</taxon>
        <taxon>Pleosporales</taxon>
        <taxon>Pleosporineae</taxon>
        <taxon>Pleosporaceae</taxon>
        <taxon>Pyrenophora</taxon>
    </lineage>
</organism>
<evidence type="ECO:0000256" key="1">
    <source>
        <dbReference type="SAM" id="MobiDB-lite"/>
    </source>
</evidence>
<feature type="region of interest" description="Disordered" evidence="1">
    <location>
        <begin position="1"/>
        <end position="26"/>
    </location>
</feature>
<dbReference type="KEGG" id="pte:PTT_10436"/>
<dbReference type="HOGENOM" id="CLU_3088358_0_0_1"/>